<protein>
    <submittedName>
        <fullName evidence="1">Uncharacterized protein</fullName>
    </submittedName>
</protein>
<gene>
    <name evidence="1" type="ORF">V5O48_016878</name>
</gene>
<keyword evidence="2" id="KW-1185">Reference proteome</keyword>
<dbReference type="EMBL" id="JBAHYK010002395">
    <property type="protein sequence ID" value="KAL0565150.1"/>
    <property type="molecule type" value="Genomic_DNA"/>
</dbReference>
<evidence type="ECO:0000313" key="2">
    <source>
        <dbReference type="Proteomes" id="UP001465976"/>
    </source>
</evidence>
<name>A0ABR3EQH8_9AGAR</name>
<sequence>MAAALYRTLASDYKTRPPFAPGEWVRVLHGLYEGDVAQVYQSSRAVSGEVGYLVFLVPCLSPADEMRSKKRKRTSQPPRRLFEPKQYSIDAPLAKKGKYAGFRLQGMWLTHGLLLKFFPVGDVLSVISVPPDTCTLFADHPFSQNFPIPVMDSLSFQTWDEVDVSGDMKAPDGRGHLIILEDGGLRVDFGSGGMYPVDPGSQRKVIIPGDMVSVLSGAEEGR</sequence>
<reference evidence="1 2" key="1">
    <citation type="submission" date="2024-02" db="EMBL/GenBank/DDBJ databases">
        <title>A draft genome for the cacao thread blight pathogen Marasmius crinis-equi.</title>
        <authorList>
            <person name="Cohen S.P."/>
            <person name="Baruah I.K."/>
            <person name="Amoako-Attah I."/>
            <person name="Bukari Y."/>
            <person name="Meinhardt L.W."/>
            <person name="Bailey B.A."/>
        </authorList>
    </citation>
    <scope>NUCLEOTIDE SEQUENCE [LARGE SCALE GENOMIC DNA]</scope>
    <source>
        <strain evidence="1 2">GH-76</strain>
    </source>
</reference>
<evidence type="ECO:0000313" key="1">
    <source>
        <dbReference type="EMBL" id="KAL0565150.1"/>
    </source>
</evidence>
<dbReference type="Proteomes" id="UP001465976">
    <property type="component" value="Unassembled WGS sequence"/>
</dbReference>
<accession>A0ABR3EQH8</accession>
<organism evidence="1 2">
    <name type="scientific">Marasmius crinis-equi</name>
    <dbReference type="NCBI Taxonomy" id="585013"/>
    <lineage>
        <taxon>Eukaryota</taxon>
        <taxon>Fungi</taxon>
        <taxon>Dikarya</taxon>
        <taxon>Basidiomycota</taxon>
        <taxon>Agaricomycotina</taxon>
        <taxon>Agaricomycetes</taxon>
        <taxon>Agaricomycetidae</taxon>
        <taxon>Agaricales</taxon>
        <taxon>Marasmiineae</taxon>
        <taxon>Marasmiaceae</taxon>
        <taxon>Marasmius</taxon>
    </lineage>
</organism>
<proteinExistence type="predicted"/>
<comment type="caution">
    <text evidence="1">The sequence shown here is derived from an EMBL/GenBank/DDBJ whole genome shotgun (WGS) entry which is preliminary data.</text>
</comment>